<dbReference type="EMBL" id="CP108313">
    <property type="protein sequence ID" value="WTW69105.1"/>
    <property type="molecule type" value="Genomic_DNA"/>
</dbReference>
<accession>A0AAU2VP12</accession>
<protein>
    <submittedName>
        <fullName evidence="1">Uncharacterized protein</fullName>
    </submittedName>
</protein>
<name>A0AAU2VP12_9ACTN</name>
<sequence length="46" mass="4870">MSGVITAWPAGLAVEGLKAHSEETFPSSGTWVVRFGTATIHDLADR</sequence>
<organism evidence="1">
    <name type="scientific">Streptomyces sp. NBC_00008</name>
    <dbReference type="NCBI Taxonomy" id="2903610"/>
    <lineage>
        <taxon>Bacteria</taxon>
        <taxon>Bacillati</taxon>
        <taxon>Actinomycetota</taxon>
        <taxon>Actinomycetes</taxon>
        <taxon>Kitasatosporales</taxon>
        <taxon>Streptomycetaceae</taxon>
        <taxon>Streptomyces</taxon>
    </lineage>
</organism>
<dbReference type="AlphaFoldDB" id="A0AAU2VP12"/>
<proteinExistence type="predicted"/>
<reference evidence="1" key="1">
    <citation type="submission" date="2022-10" db="EMBL/GenBank/DDBJ databases">
        <title>The complete genomes of actinobacterial strains from the NBC collection.</title>
        <authorList>
            <person name="Joergensen T.S."/>
            <person name="Alvarez Arevalo M."/>
            <person name="Sterndorff E.B."/>
            <person name="Faurdal D."/>
            <person name="Vuksanovic O."/>
            <person name="Mourched A.-S."/>
            <person name="Charusanti P."/>
            <person name="Shaw S."/>
            <person name="Blin K."/>
            <person name="Weber T."/>
        </authorList>
    </citation>
    <scope>NUCLEOTIDE SEQUENCE</scope>
    <source>
        <strain evidence="1">NBC_00008</strain>
    </source>
</reference>
<gene>
    <name evidence="1" type="ORF">OG398_12925</name>
</gene>
<evidence type="ECO:0000313" key="1">
    <source>
        <dbReference type="EMBL" id="WTW69105.1"/>
    </source>
</evidence>